<dbReference type="AlphaFoldDB" id="A0AAE3IT22"/>
<name>A0AAE3IT22_9BACT</name>
<dbReference type="Proteomes" id="UP001209317">
    <property type="component" value="Unassembled WGS sequence"/>
</dbReference>
<dbReference type="EMBL" id="JAOTPL010000022">
    <property type="protein sequence ID" value="MCU7695297.1"/>
    <property type="molecule type" value="Genomic_DNA"/>
</dbReference>
<keyword evidence="3" id="KW-1185">Reference proteome</keyword>
<dbReference type="InterPro" id="IPR034660">
    <property type="entry name" value="DinB/YfiT-like"/>
</dbReference>
<dbReference type="Gene3D" id="1.20.120.450">
    <property type="entry name" value="dinb family like domain"/>
    <property type="match status" value="1"/>
</dbReference>
<dbReference type="RefSeq" id="WP_263038785.1">
    <property type="nucleotide sequence ID" value="NZ_JAOTPL010000022.1"/>
</dbReference>
<evidence type="ECO:0000259" key="1">
    <source>
        <dbReference type="Pfam" id="PF12867"/>
    </source>
</evidence>
<evidence type="ECO:0000313" key="2">
    <source>
        <dbReference type="EMBL" id="MCU7695297.1"/>
    </source>
</evidence>
<protein>
    <submittedName>
        <fullName evidence="2">DinB family protein</fullName>
    </submittedName>
</protein>
<comment type="caution">
    <text evidence="2">The sequence shown here is derived from an EMBL/GenBank/DDBJ whole genome shotgun (WGS) entry which is preliminary data.</text>
</comment>
<feature type="domain" description="DinB-like" evidence="1">
    <location>
        <begin position="9"/>
        <end position="155"/>
    </location>
</feature>
<evidence type="ECO:0000313" key="3">
    <source>
        <dbReference type="Proteomes" id="UP001209317"/>
    </source>
</evidence>
<sequence length="168" mass="19151">MNSLSDNLHGTFDDLINILSKTSDTMLNNIPFKDSWSAGQVVEHIVLCGNGIPDNKTGDSTRQRDEKVAILKEIFSNMDEKSKADPALVPQGFDYKQHDLINQIKAIRKKLCLIAAQKDLNAICLDREFPTVGLLTRYEWLSFICFHTQRHTKQIQNIINFQKVGRSF</sequence>
<proteinExistence type="predicted"/>
<gene>
    <name evidence="2" type="ORF">OD355_12280</name>
</gene>
<dbReference type="InterPro" id="IPR024775">
    <property type="entry name" value="DinB-like"/>
</dbReference>
<reference evidence="2" key="1">
    <citation type="submission" date="2022-10" db="EMBL/GenBank/DDBJ databases">
        <authorList>
            <person name="Kim H.S."/>
            <person name="Kim J.-S."/>
            <person name="Suh M.K."/>
            <person name="Eom M.K."/>
            <person name="Lee J.-S."/>
        </authorList>
    </citation>
    <scope>NUCLEOTIDE SEQUENCE</scope>
    <source>
        <strain evidence="2">LIP-5</strain>
    </source>
</reference>
<dbReference type="Pfam" id="PF12867">
    <property type="entry name" value="DinB_2"/>
    <property type="match status" value="1"/>
</dbReference>
<dbReference type="SUPFAM" id="SSF109854">
    <property type="entry name" value="DinB/YfiT-like putative metalloenzymes"/>
    <property type="match status" value="1"/>
</dbReference>
<organism evidence="2 3">
    <name type="scientific">Haoranjiania flava</name>
    <dbReference type="NCBI Taxonomy" id="1856322"/>
    <lineage>
        <taxon>Bacteria</taxon>
        <taxon>Pseudomonadati</taxon>
        <taxon>Bacteroidota</taxon>
        <taxon>Chitinophagia</taxon>
        <taxon>Chitinophagales</taxon>
        <taxon>Chitinophagaceae</taxon>
        <taxon>Haoranjiania</taxon>
    </lineage>
</organism>
<accession>A0AAE3IT22</accession>